<evidence type="ECO:0000313" key="1">
    <source>
        <dbReference type="EMBL" id="BBL04604.1"/>
    </source>
</evidence>
<keyword evidence="2" id="KW-1185">Reference proteome</keyword>
<organism evidence="1 2">
    <name type="scientific">Alistipes communis</name>
    <dbReference type="NCBI Taxonomy" id="2585118"/>
    <lineage>
        <taxon>Bacteria</taxon>
        <taxon>Pseudomonadati</taxon>
        <taxon>Bacteroidota</taxon>
        <taxon>Bacteroidia</taxon>
        <taxon>Bacteroidales</taxon>
        <taxon>Rikenellaceae</taxon>
        <taxon>Alistipes</taxon>
    </lineage>
</organism>
<evidence type="ECO:0000313" key="2">
    <source>
        <dbReference type="Proteomes" id="UP000318946"/>
    </source>
</evidence>
<dbReference type="KEGG" id="acou:A5CBH24_19170"/>
<sequence length="258" mass="29826">MTMEREELHDLLERLWDRYDREEFISADPIAVPHCFASRDDREIAGFLAATIAWGSRPMIVRNGLRMMHFLDDAPHDFVRNASERELAKLSGFVHRTFNGGDLIQFVRSIRAICERHGGLGRFVEASYASTGDMRRVLAAFREEFFRTEHPERCRKHVSSIERGASCKRLCMYFRWMVRHDDRGVDFGLWRTIPPSALYLPLDLHTGNMGRALGLLARRQNDWRAVEEITAALRTFDADDPVRYDFALFGAGIDGFLK</sequence>
<gene>
    <name evidence="1" type="ORF">A5CBH24_19170</name>
</gene>
<dbReference type="AlphaFoldDB" id="A0A4Y1WVY1"/>
<dbReference type="Proteomes" id="UP000318946">
    <property type="component" value="Chromosome"/>
</dbReference>
<protein>
    <submittedName>
        <fullName evidence="1">TIGR02757 family protein</fullName>
    </submittedName>
</protein>
<dbReference type="EMBL" id="AP019735">
    <property type="protein sequence ID" value="BBL04604.1"/>
    <property type="molecule type" value="Genomic_DNA"/>
</dbReference>
<name>A0A4Y1WVY1_9BACT</name>
<dbReference type="InterPro" id="IPR014127">
    <property type="entry name" value="CHP02757"/>
</dbReference>
<dbReference type="NCBIfam" id="TIGR02757">
    <property type="entry name" value="TIGR02757 family protein"/>
    <property type="match status" value="1"/>
</dbReference>
<proteinExistence type="predicted"/>
<accession>A0A4Y1WVY1</accession>
<accession>A0A4Y1XKZ4</accession>
<reference evidence="2" key="1">
    <citation type="submission" date="2019-06" db="EMBL/GenBank/DDBJ databases">
        <title>Alistipes onderdonkii subsp. vulgaris subsp. nov., Alistipes dispar sp. nov. and Alistipes communis sp. nov., isolated from human faeces, and creation of Alistipes onderdonkii subsp. onderdonkii subsp. nov.</title>
        <authorList>
            <person name="Sakamoto M."/>
            <person name="Ikeyama N."/>
            <person name="Ogata Y."/>
            <person name="Suda W."/>
            <person name="Iino T."/>
            <person name="Hattori M."/>
            <person name="Ohkuma M."/>
        </authorList>
    </citation>
    <scope>NUCLEOTIDE SEQUENCE [LARGE SCALE GENOMIC DNA]</scope>
    <source>
        <strain evidence="2">5CBH24</strain>
    </source>
</reference>
<dbReference type="Pfam" id="PF09674">
    <property type="entry name" value="DUF2400"/>
    <property type="match status" value="1"/>
</dbReference>